<dbReference type="SUPFAM" id="SSF53850">
    <property type="entry name" value="Periplasmic binding protein-like II"/>
    <property type="match status" value="1"/>
</dbReference>
<evidence type="ECO:0000313" key="5">
    <source>
        <dbReference type="Proteomes" id="UP001556098"/>
    </source>
</evidence>
<feature type="chain" id="PRO_5045375461" evidence="2">
    <location>
        <begin position="23"/>
        <end position="248"/>
    </location>
</feature>
<gene>
    <name evidence="4" type="ORF">AB2B41_19605</name>
</gene>
<dbReference type="RefSeq" id="WP_367879519.1">
    <property type="nucleotide sequence ID" value="NZ_JBFNXX010000022.1"/>
</dbReference>
<evidence type="ECO:0000256" key="2">
    <source>
        <dbReference type="SAM" id="SignalP"/>
    </source>
</evidence>
<protein>
    <submittedName>
        <fullName evidence="4">Substrate-binding periplasmic protein</fullName>
    </submittedName>
</protein>
<evidence type="ECO:0000259" key="3">
    <source>
        <dbReference type="SMART" id="SM00062"/>
    </source>
</evidence>
<dbReference type="SMART" id="SM00062">
    <property type="entry name" value="PBPb"/>
    <property type="match status" value="1"/>
</dbReference>
<evidence type="ECO:0000256" key="1">
    <source>
        <dbReference type="ARBA" id="ARBA00022729"/>
    </source>
</evidence>
<dbReference type="Pfam" id="PF00497">
    <property type="entry name" value="SBP_bac_3"/>
    <property type="match status" value="1"/>
</dbReference>
<sequence length="248" mass="27614">MLRFILTVFALGIALAHAPVQAQTIVVAIEDKDYAPYYTWVDGKPEGPCVEITAGAIRLMGAEVEFARMPWTRVLNSVETMRADAALCGTKTDERISFSHYPDEPLLNYDVTLFVRSDSELTTSDPEALSDKTFALVKGYSYASIDDRLEEEGMIRVEATGRDSLIKLLMLGRVDTILDSRLPVFTDAKRLGFEGQARALSPSLAETPAYLFFSRKPGYEALASRFSAALEEFKSTPEYDVIQQRYGL</sequence>
<comment type="caution">
    <text evidence="4">The sequence shown here is derived from an EMBL/GenBank/DDBJ whole genome shotgun (WGS) entry which is preliminary data.</text>
</comment>
<name>A0ABV3RU15_9RHOB</name>
<dbReference type="InterPro" id="IPR001638">
    <property type="entry name" value="Solute-binding_3/MltF_N"/>
</dbReference>
<reference evidence="4 5" key="1">
    <citation type="submission" date="2024-07" db="EMBL/GenBank/DDBJ databases">
        <title>Marimonas sp.nov., isolated from tidal-flat sediment.</title>
        <authorList>
            <person name="Jayan J.N."/>
            <person name="Lee S.S."/>
        </authorList>
    </citation>
    <scope>NUCLEOTIDE SEQUENCE [LARGE SCALE GENOMIC DNA]</scope>
    <source>
        <strain evidence="4 5">MJW-29</strain>
    </source>
</reference>
<keyword evidence="5" id="KW-1185">Reference proteome</keyword>
<dbReference type="Gene3D" id="3.40.190.10">
    <property type="entry name" value="Periplasmic binding protein-like II"/>
    <property type="match status" value="2"/>
</dbReference>
<keyword evidence="1 2" id="KW-0732">Signal</keyword>
<evidence type="ECO:0000313" key="4">
    <source>
        <dbReference type="EMBL" id="MEW9921819.1"/>
    </source>
</evidence>
<dbReference type="PANTHER" id="PTHR35936">
    <property type="entry name" value="MEMBRANE-BOUND LYTIC MUREIN TRANSGLYCOSYLASE F"/>
    <property type="match status" value="1"/>
</dbReference>
<organism evidence="4 5">
    <name type="scientific">Sulfitobacter sediminis</name>
    <dbReference type="NCBI Taxonomy" id="3234186"/>
    <lineage>
        <taxon>Bacteria</taxon>
        <taxon>Pseudomonadati</taxon>
        <taxon>Pseudomonadota</taxon>
        <taxon>Alphaproteobacteria</taxon>
        <taxon>Rhodobacterales</taxon>
        <taxon>Roseobacteraceae</taxon>
        <taxon>Sulfitobacter</taxon>
    </lineage>
</organism>
<dbReference type="PANTHER" id="PTHR35936:SF35">
    <property type="entry name" value="L-CYSTINE-BINDING PROTEIN TCYJ"/>
    <property type="match status" value="1"/>
</dbReference>
<feature type="signal peptide" evidence="2">
    <location>
        <begin position="1"/>
        <end position="22"/>
    </location>
</feature>
<accession>A0ABV3RU15</accession>
<dbReference type="EMBL" id="JBFNXX010000022">
    <property type="protein sequence ID" value="MEW9921819.1"/>
    <property type="molecule type" value="Genomic_DNA"/>
</dbReference>
<dbReference type="Proteomes" id="UP001556098">
    <property type="component" value="Unassembled WGS sequence"/>
</dbReference>
<feature type="domain" description="Solute-binding protein family 3/N-terminal" evidence="3">
    <location>
        <begin position="24"/>
        <end position="248"/>
    </location>
</feature>
<proteinExistence type="predicted"/>